<name>A0A437DJS9_ORYJA</name>
<accession>A0A437DJS9</accession>
<dbReference type="GO" id="GO:0001578">
    <property type="term" value="P:microtubule bundle formation"/>
    <property type="evidence" value="ECO:0007669"/>
    <property type="project" value="TreeGrafter"/>
</dbReference>
<evidence type="ECO:0000313" key="2">
    <source>
        <dbReference type="EMBL" id="RVE75226.1"/>
    </source>
</evidence>
<dbReference type="GO" id="GO:0035371">
    <property type="term" value="C:microtubule plus-end"/>
    <property type="evidence" value="ECO:0007669"/>
    <property type="project" value="TreeGrafter"/>
</dbReference>
<dbReference type="OrthoDB" id="8930856at2759"/>
<dbReference type="AlphaFoldDB" id="A0A437DJS9"/>
<dbReference type="InterPro" id="IPR026163">
    <property type="entry name" value="Nckap5l"/>
</dbReference>
<feature type="compositionally biased region" description="Basic and acidic residues" evidence="1">
    <location>
        <begin position="57"/>
        <end position="69"/>
    </location>
</feature>
<dbReference type="PANTHER" id="PTHR21740:SF0">
    <property type="entry name" value="NCK-ASSOCIATED PROTEIN 5"/>
    <property type="match status" value="1"/>
</dbReference>
<evidence type="ECO:0000256" key="1">
    <source>
        <dbReference type="SAM" id="MobiDB-lite"/>
    </source>
</evidence>
<feature type="compositionally biased region" description="Low complexity" evidence="1">
    <location>
        <begin position="129"/>
        <end position="143"/>
    </location>
</feature>
<dbReference type="GO" id="GO:0007019">
    <property type="term" value="P:microtubule depolymerization"/>
    <property type="evidence" value="ECO:0007669"/>
    <property type="project" value="TreeGrafter"/>
</dbReference>
<feature type="region of interest" description="Disordered" evidence="1">
    <location>
        <begin position="57"/>
        <end position="149"/>
    </location>
</feature>
<dbReference type="EMBL" id="CM012438">
    <property type="protein sequence ID" value="RVE75226.1"/>
    <property type="molecule type" value="Genomic_DNA"/>
</dbReference>
<feature type="compositionally biased region" description="Polar residues" evidence="1">
    <location>
        <begin position="86"/>
        <end position="96"/>
    </location>
</feature>
<reference evidence="2 3" key="1">
    <citation type="submission" date="2018-11" db="EMBL/GenBank/DDBJ databases">
        <authorList>
            <person name="Lopez-Roques C."/>
            <person name="Donnadieu C."/>
            <person name="Bouchez O."/>
            <person name="Klopp C."/>
            <person name="Cabau C."/>
            <person name="Zahm M."/>
        </authorList>
    </citation>
    <scope>NUCLEOTIDE SEQUENCE [LARGE SCALE GENOMIC DNA]</scope>
    <source>
        <strain evidence="2">RS831</strain>
        <tissue evidence="2">Whole body</tissue>
    </source>
</reference>
<feature type="region of interest" description="Disordered" evidence="1">
    <location>
        <begin position="1"/>
        <end position="25"/>
    </location>
</feature>
<evidence type="ECO:0000313" key="3">
    <source>
        <dbReference type="Proteomes" id="UP000283210"/>
    </source>
</evidence>
<keyword evidence="3" id="KW-1185">Reference proteome</keyword>
<proteinExistence type="predicted"/>
<dbReference type="Proteomes" id="UP000283210">
    <property type="component" value="Chromosome 2"/>
</dbReference>
<evidence type="ECO:0008006" key="4">
    <source>
        <dbReference type="Google" id="ProtNLM"/>
    </source>
</evidence>
<organism evidence="2 3">
    <name type="scientific">Oryzias javanicus</name>
    <name type="common">Javanese ricefish</name>
    <name type="synonym">Aplocheilus javanicus</name>
    <dbReference type="NCBI Taxonomy" id="123683"/>
    <lineage>
        <taxon>Eukaryota</taxon>
        <taxon>Metazoa</taxon>
        <taxon>Chordata</taxon>
        <taxon>Craniata</taxon>
        <taxon>Vertebrata</taxon>
        <taxon>Euteleostomi</taxon>
        <taxon>Actinopterygii</taxon>
        <taxon>Neopterygii</taxon>
        <taxon>Teleostei</taxon>
        <taxon>Neoteleostei</taxon>
        <taxon>Acanthomorphata</taxon>
        <taxon>Ovalentaria</taxon>
        <taxon>Atherinomorphae</taxon>
        <taxon>Beloniformes</taxon>
        <taxon>Adrianichthyidae</taxon>
        <taxon>Oryziinae</taxon>
        <taxon>Oryzias</taxon>
    </lineage>
</organism>
<protein>
    <recommendedName>
        <fullName evidence="4">Nck-associated protein 5 C-terminal domain-containing protein</fullName>
    </recommendedName>
</protein>
<sequence length="149" mass="16018">MDKPQKSDSVEQSEETLKKRNAEKSLSIMDYYQHDVFSHLETDARRISQYSLLHKESSLDGKAGDRLSKEVPGSPNQPASLDASLESLSKMTNGSPAETGKTAESCCKVSRSSRASSFTGRPGADPAGSLSDSLYDSFSSCTSQGSNDV</sequence>
<feature type="compositionally biased region" description="Basic and acidic residues" evidence="1">
    <location>
        <begin position="1"/>
        <end position="23"/>
    </location>
</feature>
<reference evidence="2 3" key="2">
    <citation type="submission" date="2019-01" db="EMBL/GenBank/DDBJ databases">
        <title>A chromosome length genome reference of the Java medaka (oryzias javanicus).</title>
        <authorList>
            <person name="Herpin A."/>
            <person name="Takehana Y."/>
            <person name="Naruse K."/>
            <person name="Ansai S."/>
            <person name="Kawaguchi M."/>
        </authorList>
    </citation>
    <scope>NUCLEOTIDE SEQUENCE [LARGE SCALE GENOMIC DNA]</scope>
    <source>
        <strain evidence="2">RS831</strain>
        <tissue evidence="2">Whole body</tissue>
    </source>
</reference>
<gene>
    <name evidence="2" type="ORF">OJAV_G00014680</name>
</gene>
<dbReference type="PANTHER" id="PTHR21740">
    <property type="entry name" value="NCK-ASSOCIATED PROTEIN 5"/>
    <property type="match status" value="1"/>
</dbReference>
<feature type="compositionally biased region" description="Polar residues" evidence="1">
    <location>
        <begin position="110"/>
        <end position="119"/>
    </location>
</feature>